<name>A0AAJ1VCN8_9BACI</name>
<dbReference type="Proteomes" id="UP001238973">
    <property type="component" value="Unassembled WGS sequence"/>
</dbReference>
<dbReference type="AlphaFoldDB" id="A0AAJ1VCN8"/>
<sequence length="213" mass="24676">MKTQPKEWKLYKEYLEEHGRAGKQMKKYQDAVPKAFEDKVAAEHAYNSLFERELCGEDVQKEKEEARKNIDEARRKHSEAVAELSRAQQVLSSRKKSIDIKDLVMDWNANYVPGIKKEEVNPILERMEATLANYYSDLIAIMEIQEAYSPLHGKISELEYARTDGIRNEPTIAAHAIISIPRDVPKPSNADLYHVQTHKQLPTHLLKHRKEVK</sequence>
<evidence type="ECO:0000313" key="3">
    <source>
        <dbReference type="Proteomes" id="UP001238973"/>
    </source>
</evidence>
<dbReference type="RefSeq" id="WP_289350552.1">
    <property type="nucleotide sequence ID" value="NZ_JAUCFI010000003.1"/>
</dbReference>
<comment type="caution">
    <text evidence="2">The sequence shown here is derived from an EMBL/GenBank/DDBJ whole genome shotgun (WGS) entry which is preliminary data.</text>
</comment>
<evidence type="ECO:0000256" key="1">
    <source>
        <dbReference type="SAM" id="Coils"/>
    </source>
</evidence>
<evidence type="ECO:0000313" key="2">
    <source>
        <dbReference type="EMBL" id="MDM5285657.1"/>
    </source>
</evidence>
<proteinExistence type="predicted"/>
<protein>
    <submittedName>
        <fullName evidence="2">Uncharacterized protein</fullName>
    </submittedName>
</protein>
<keyword evidence="1" id="KW-0175">Coiled coil</keyword>
<reference evidence="2" key="1">
    <citation type="submission" date="2023-06" db="EMBL/GenBank/DDBJ databases">
        <title>Comparative genomics of Bacillaceae isolates and their secondary metabolite potential.</title>
        <authorList>
            <person name="Song L."/>
            <person name="Nielsen L.J."/>
            <person name="Mohite O."/>
            <person name="Xu X."/>
            <person name="Weber T."/>
            <person name="Kovacs A.T."/>
        </authorList>
    </citation>
    <scope>NUCLEOTIDE SEQUENCE</scope>
    <source>
        <strain evidence="2">G1S1</strain>
    </source>
</reference>
<organism evidence="2 3">
    <name type="scientific">Peribacillus frigoritolerans</name>
    <dbReference type="NCBI Taxonomy" id="450367"/>
    <lineage>
        <taxon>Bacteria</taxon>
        <taxon>Bacillati</taxon>
        <taxon>Bacillota</taxon>
        <taxon>Bacilli</taxon>
        <taxon>Bacillales</taxon>
        <taxon>Bacillaceae</taxon>
        <taxon>Peribacillus</taxon>
    </lineage>
</organism>
<feature type="coiled-coil region" evidence="1">
    <location>
        <begin position="56"/>
        <end position="90"/>
    </location>
</feature>
<gene>
    <name evidence="2" type="ORF">QUF85_20475</name>
</gene>
<accession>A0AAJ1VCN8</accession>
<dbReference type="EMBL" id="JAUCFI010000003">
    <property type="protein sequence ID" value="MDM5285657.1"/>
    <property type="molecule type" value="Genomic_DNA"/>
</dbReference>